<sequence>MARSPTAVTRRVPGTPVGGGAPAELRASGLWDPVRRGTAFLIAAGVFLAVLALSLAFPNPTPQTDEYYHLLVSRSLEAGRGLRITPEAAPYDRAWLFSLSVYASQQLFGATLGAARIPGALAWAATAGLVAWTLSRRGGLVAALIAAGALGLAVHTLMFSSMVRFYTPQALFVLLAALTLDRTLREWKRGRRGRAAGWLTAASVAAALGLLMQPTTLVPAFAASIWCGLVGLVAWWGWPVRRRAVSAGVTAAVVGLAAAGMWFGGLPGYIDSVTSDTAVWAESNADNTTFYTDRLGLWYRPFWLLLPLWAAAAVLRGGPSAAARRRGLAFFLVMGLVPLLVHSLVPTKAFRYLLYAVPFLFGAAALGMAEALRGVALLVLAGVRTLGSGVGLGRPAARAAGVAAAALAVLLVVGYGFFWRSPGIARGVQMLAGDLSGSPFQRSDWAAASAVLRPRVERAGVVIASAGNKSLWFFGRLDLTLSVALDVDKDPDWLQPQDGRPVITEPEELAAARAAHATGLVIVEDEHWRTPAFVTDAAADWLEASCRPIDLPPGCRLRAFAWGPDPEGDPAEAGAAGGAAGGGGR</sequence>
<dbReference type="GO" id="GO:0009103">
    <property type="term" value="P:lipopolysaccharide biosynthetic process"/>
    <property type="evidence" value="ECO:0007669"/>
    <property type="project" value="UniProtKB-ARBA"/>
</dbReference>
<keyword evidence="7 9" id="KW-0472">Membrane</keyword>
<organism evidence="10 11">
    <name type="scientific">Phycisphaera mikurensis (strain NBRC 102666 / KCTC 22515 / FYK2301M01)</name>
    <dbReference type="NCBI Taxonomy" id="1142394"/>
    <lineage>
        <taxon>Bacteria</taxon>
        <taxon>Pseudomonadati</taxon>
        <taxon>Planctomycetota</taxon>
        <taxon>Phycisphaerae</taxon>
        <taxon>Phycisphaerales</taxon>
        <taxon>Phycisphaeraceae</taxon>
        <taxon>Phycisphaera</taxon>
    </lineage>
</organism>
<feature type="transmembrane region" description="Helical" evidence="9">
    <location>
        <begin position="165"/>
        <end position="183"/>
    </location>
</feature>
<keyword evidence="2" id="KW-1003">Cell membrane</keyword>
<protein>
    <recommendedName>
        <fullName evidence="12">Glycosyltransferase RgtA/B/C/D-like domain-containing protein</fullName>
    </recommendedName>
</protein>
<feature type="transmembrane region" description="Helical" evidence="9">
    <location>
        <begin position="107"/>
        <end position="132"/>
    </location>
</feature>
<dbReference type="eggNOG" id="COG1807">
    <property type="taxonomic scope" value="Bacteria"/>
</dbReference>
<keyword evidence="4" id="KW-0808">Transferase</keyword>
<keyword evidence="3" id="KW-0328">Glycosyltransferase</keyword>
<gene>
    <name evidence="10" type="ordered locus">PSMK_31700</name>
</gene>
<dbReference type="PANTHER" id="PTHR33908">
    <property type="entry name" value="MANNOSYLTRANSFERASE YKCB-RELATED"/>
    <property type="match status" value="1"/>
</dbReference>
<feature type="transmembrane region" description="Helical" evidence="9">
    <location>
        <begin position="327"/>
        <end position="344"/>
    </location>
</feature>
<dbReference type="EMBL" id="AP012338">
    <property type="protein sequence ID" value="BAM05329.1"/>
    <property type="molecule type" value="Genomic_DNA"/>
</dbReference>
<feature type="transmembrane region" description="Helical" evidence="9">
    <location>
        <begin position="297"/>
        <end position="315"/>
    </location>
</feature>
<evidence type="ECO:0000256" key="1">
    <source>
        <dbReference type="ARBA" id="ARBA00004651"/>
    </source>
</evidence>
<proteinExistence type="predicted"/>
<evidence type="ECO:0000256" key="7">
    <source>
        <dbReference type="ARBA" id="ARBA00023136"/>
    </source>
</evidence>
<dbReference type="Proteomes" id="UP000007881">
    <property type="component" value="Chromosome"/>
</dbReference>
<feature type="transmembrane region" description="Helical" evidence="9">
    <location>
        <begin position="399"/>
        <end position="418"/>
    </location>
</feature>
<reference evidence="10 11" key="1">
    <citation type="submission" date="2012-02" db="EMBL/GenBank/DDBJ databases">
        <title>Complete genome sequence of Phycisphaera mikurensis NBRC 102666.</title>
        <authorList>
            <person name="Ankai A."/>
            <person name="Hosoyama A."/>
            <person name="Terui Y."/>
            <person name="Sekine M."/>
            <person name="Fukai R."/>
            <person name="Kato Y."/>
            <person name="Nakamura S."/>
            <person name="Yamada-Narita S."/>
            <person name="Kawakoshi A."/>
            <person name="Fukunaga Y."/>
            <person name="Yamazaki S."/>
            <person name="Fujita N."/>
        </authorList>
    </citation>
    <scope>NUCLEOTIDE SEQUENCE [LARGE SCALE GENOMIC DNA]</scope>
    <source>
        <strain evidence="11">NBRC 102666 / KCTC 22515 / FYK2301M01</strain>
    </source>
</reference>
<evidence type="ECO:0000256" key="5">
    <source>
        <dbReference type="ARBA" id="ARBA00022692"/>
    </source>
</evidence>
<feature type="transmembrane region" description="Helical" evidence="9">
    <location>
        <begin position="195"/>
        <end position="212"/>
    </location>
</feature>
<feature type="compositionally biased region" description="Gly residues" evidence="8">
    <location>
        <begin position="575"/>
        <end position="585"/>
    </location>
</feature>
<dbReference type="AlphaFoldDB" id="I0IJ91"/>
<feature type="region of interest" description="Disordered" evidence="8">
    <location>
        <begin position="1"/>
        <end position="20"/>
    </location>
</feature>
<name>I0IJ91_PHYMF</name>
<dbReference type="GO" id="GO:0016763">
    <property type="term" value="F:pentosyltransferase activity"/>
    <property type="evidence" value="ECO:0007669"/>
    <property type="project" value="TreeGrafter"/>
</dbReference>
<evidence type="ECO:0000256" key="8">
    <source>
        <dbReference type="SAM" id="MobiDB-lite"/>
    </source>
</evidence>
<evidence type="ECO:0000256" key="3">
    <source>
        <dbReference type="ARBA" id="ARBA00022676"/>
    </source>
</evidence>
<accession>I0IJ91</accession>
<evidence type="ECO:0000313" key="10">
    <source>
        <dbReference type="EMBL" id="BAM05329.1"/>
    </source>
</evidence>
<keyword evidence="6 9" id="KW-1133">Transmembrane helix</keyword>
<dbReference type="PANTHER" id="PTHR33908:SF11">
    <property type="entry name" value="MEMBRANE PROTEIN"/>
    <property type="match status" value="1"/>
</dbReference>
<keyword evidence="5 9" id="KW-0812">Transmembrane</keyword>
<feature type="transmembrane region" description="Helical" evidence="9">
    <location>
        <begin position="218"/>
        <end position="238"/>
    </location>
</feature>
<comment type="subcellular location">
    <subcellularLocation>
        <location evidence="1">Cell membrane</location>
        <topology evidence="1">Multi-pass membrane protein</topology>
    </subcellularLocation>
</comment>
<evidence type="ECO:0000256" key="2">
    <source>
        <dbReference type="ARBA" id="ARBA00022475"/>
    </source>
</evidence>
<dbReference type="KEGG" id="phm:PSMK_31700"/>
<dbReference type="InterPro" id="IPR050297">
    <property type="entry name" value="LipidA_mod_glycosyltrf_83"/>
</dbReference>
<feature type="region of interest" description="Disordered" evidence="8">
    <location>
        <begin position="562"/>
        <end position="585"/>
    </location>
</feature>
<dbReference type="STRING" id="1142394.PSMK_31700"/>
<evidence type="ECO:0000256" key="6">
    <source>
        <dbReference type="ARBA" id="ARBA00022989"/>
    </source>
</evidence>
<evidence type="ECO:0000256" key="4">
    <source>
        <dbReference type="ARBA" id="ARBA00022679"/>
    </source>
</evidence>
<dbReference type="HOGENOM" id="CLU_474786_0_0_0"/>
<evidence type="ECO:0008006" key="12">
    <source>
        <dbReference type="Google" id="ProtNLM"/>
    </source>
</evidence>
<evidence type="ECO:0000256" key="9">
    <source>
        <dbReference type="SAM" id="Phobius"/>
    </source>
</evidence>
<keyword evidence="11" id="KW-1185">Reference proteome</keyword>
<dbReference type="GO" id="GO:0005886">
    <property type="term" value="C:plasma membrane"/>
    <property type="evidence" value="ECO:0007669"/>
    <property type="project" value="UniProtKB-SubCell"/>
</dbReference>
<evidence type="ECO:0000313" key="11">
    <source>
        <dbReference type="Proteomes" id="UP000007881"/>
    </source>
</evidence>
<feature type="transmembrane region" description="Helical" evidence="9">
    <location>
        <begin position="245"/>
        <end position="263"/>
    </location>
</feature>
<feature type="transmembrane region" description="Helical" evidence="9">
    <location>
        <begin position="38"/>
        <end position="57"/>
    </location>
</feature>
<feature type="transmembrane region" description="Helical" evidence="9">
    <location>
        <begin position="139"/>
        <end position="159"/>
    </location>
</feature>